<dbReference type="RefSeq" id="WP_167036819.1">
    <property type="nucleotide sequence ID" value="NZ_BAAANA010000001.1"/>
</dbReference>
<feature type="transmembrane region" description="Helical" evidence="1">
    <location>
        <begin position="53"/>
        <end position="73"/>
    </location>
</feature>
<feature type="transmembrane region" description="Helical" evidence="1">
    <location>
        <begin position="185"/>
        <end position="203"/>
    </location>
</feature>
<feature type="transmembrane region" description="Helical" evidence="1">
    <location>
        <begin position="25"/>
        <end position="47"/>
    </location>
</feature>
<evidence type="ECO:0000313" key="3">
    <source>
        <dbReference type="Proteomes" id="UP000543598"/>
    </source>
</evidence>
<protein>
    <submittedName>
        <fullName evidence="2">Uncharacterized protein</fullName>
    </submittedName>
</protein>
<evidence type="ECO:0000313" key="2">
    <source>
        <dbReference type="EMBL" id="NNH04392.1"/>
    </source>
</evidence>
<name>A0A7Y2Q1J6_9MICO</name>
<keyword evidence="1" id="KW-1133">Transmembrane helix</keyword>
<dbReference type="Proteomes" id="UP000543598">
    <property type="component" value="Unassembled WGS sequence"/>
</dbReference>
<dbReference type="AlphaFoldDB" id="A0A7Y2Q1J6"/>
<sequence length="209" mass="22107">MDDETAEGIEGEGTRRLGGLEALRALSWGARGWLFVVVAIGLVQLLRRQWGDAIIFGVTAFALTADASGLLPLEGSWRRPRTRTVVIVGVVAAVPLVLLPRHGVAMAIAVMAIGVAAGAAAWPRHPSPVRPWSRGLRALAIWWGAVWIAGCLWELAEVLRGAQLPGGRAAYPALSDLLNPAVDTVAGKIVFVVCWLAVGGFLVRRGGGR</sequence>
<keyword evidence="1" id="KW-0812">Transmembrane</keyword>
<accession>A0A7Y2Q1J6</accession>
<dbReference type="EMBL" id="JABEMB010000015">
    <property type="protein sequence ID" value="NNH04392.1"/>
    <property type="molecule type" value="Genomic_DNA"/>
</dbReference>
<evidence type="ECO:0000256" key="1">
    <source>
        <dbReference type="SAM" id="Phobius"/>
    </source>
</evidence>
<keyword evidence="3" id="KW-1185">Reference proteome</keyword>
<comment type="caution">
    <text evidence="2">The sequence shown here is derived from an EMBL/GenBank/DDBJ whole genome shotgun (WGS) entry which is preliminary data.</text>
</comment>
<feature type="transmembrane region" description="Helical" evidence="1">
    <location>
        <begin position="104"/>
        <end position="123"/>
    </location>
</feature>
<organism evidence="2 3">
    <name type="scientific">Microbacterium ulmi</name>
    <dbReference type="NCBI Taxonomy" id="179095"/>
    <lineage>
        <taxon>Bacteria</taxon>
        <taxon>Bacillati</taxon>
        <taxon>Actinomycetota</taxon>
        <taxon>Actinomycetes</taxon>
        <taxon>Micrococcales</taxon>
        <taxon>Microbacteriaceae</taxon>
        <taxon>Microbacterium</taxon>
    </lineage>
</organism>
<feature type="transmembrane region" description="Helical" evidence="1">
    <location>
        <begin position="80"/>
        <end position="98"/>
    </location>
</feature>
<feature type="transmembrane region" description="Helical" evidence="1">
    <location>
        <begin position="135"/>
        <end position="156"/>
    </location>
</feature>
<reference evidence="2 3" key="1">
    <citation type="submission" date="2020-05" db="EMBL/GenBank/DDBJ databases">
        <title>MicrobeNet Type strains.</title>
        <authorList>
            <person name="Nicholson A.C."/>
        </authorList>
    </citation>
    <scope>NUCLEOTIDE SEQUENCE [LARGE SCALE GENOMIC DNA]</scope>
    <source>
        <strain evidence="2 3">JCM 14282</strain>
    </source>
</reference>
<proteinExistence type="predicted"/>
<keyword evidence="1" id="KW-0472">Membrane</keyword>
<gene>
    <name evidence="2" type="ORF">HLA99_11095</name>
</gene>